<keyword evidence="2 4" id="KW-0479">Metal-binding</keyword>
<comment type="cofactor">
    <cofactor evidence="4">
        <name>Mn(2+)</name>
        <dbReference type="ChEBI" id="CHEBI:29035"/>
    </cofactor>
    <text evidence="4">Binds 2 manganese ions per subunit.</text>
</comment>
<feature type="binding site" evidence="4">
    <location>
        <position position="108"/>
    </location>
    <ligand>
        <name>Mn(2+)</name>
        <dbReference type="ChEBI" id="CHEBI:29035"/>
        <label>1</label>
    </ligand>
</feature>
<dbReference type="GO" id="GO:0046872">
    <property type="term" value="F:metal ion binding"/>
    <property type="evidence" value="ECO:0007669"/>
    <property type="project" value="UniProtKB-KW"/>
</dbReference>
<gene>
    <name evidence="5" type="primary">speB</name>
    <name evidence="5" type="ORF">FXF49_09950</name>
</gene>
<dbReference type="GO" id="GO:0033389">
    <property type="term" value="P:putrescine biosynthetic process from arginine, via agmatine"/>
    <property type="evidence" value="ECO:0007669"/>
    <property type="project" value="TreeGrafter"/>
</dbReference>
<dbReference type="InterPro" id="IPR023696">
    <property type="entry name" value="Ureohydrolase_dom_sf"/>
</dbReference>
<name>A0A5D0MIC7_FLESI</name>
<evidence type="ECO:0000256" key="1">
    <source>
        <dbReference type="ARBA" id="ARBA00009227"/>
    </source>
</evidence>
<feature type="binding site" evidence="4">
    <location>
        <position position="131"/>
    </location>
    <ligand>
        <name>Mn(2+)</name>
        <dbReference type="ChEBI" id="CHEBI:29035"/>
        <label>1</label>
    </ligand>
</feature>
<accession>A0A5D0MIC7</accession>
<dbReference type="RefSeq" id="WP_303701742.1">
    <property type="nucleotide sequence ID" value="NZ_VSIV01000276.1"/>
</dbReference>
<dbReference type="GO" id="GO:0008783">
    <property type="term" value="F:agmatinase activity"/>
    <property type="evidence" value="ECO:0007669"/>
    <property type="project" value="UniProtKB-EC"/>
</dbReference>
<keyword evidence="3 5" id="KW-0378">Hydrolase</keyword>
<reference evidence="5 6" key="1">
    <citation type="submission" date="2019-08" db="EMBL/GenBank/DDBJ databases">
        <title>Genomic characterization of a novel candidate phylum (ARYD3) from a high temperature, high salinity tertiary oil reservoir in north central Oklahoma, USA.</title>
        <authorList>
            <person name="Youssef N.H."/>
            <person name="Yadav A."/>
            <person name="Elshahed M.S."/>
        </authorList>
    </citation>
    <scope>NUCLEOTIDE SEQUENCE [LARGE SCALE GENOMIC DNA]</scope>
    <source>
        <strain evidence="5">ARYD1</strain>
    </source>
</reference>
<evidence type="ECO:0000256" key="3">
    <source>
        <dbReference type="ARBA" id="ARBA00022801"/>
    </source>
</evidence>
<dbReference type="PANTHER" id="PTHR11358">
    <property type="entry name" value="ARGINASE/AGMATINASE"/>
    <property type="match status" value="1"/>
</dbReference>
<dbReference type="Proteomes" id="UP000323337">
    <property type="component" value="Unassembled WGS sequence"/>
</dbReference>
<dbReference type="CDD" id="cd11593">
    <property type="entry name" value="Agmatinase-like_2"/>
    <property type="match status" value="1"/>
</dbReference>
<dbReference type="EC" id="3.5.3.11" evidence="5"/>
<dbReference type="PROSITE" id="PS51409">
    <property type="entry name" value="ARGINASE_2"/>
    <property type="match status" value="1"/>
</dbReference>
<evidence type="ECO:0000313" key="5">
    <source>
        <dbReference type="EMBL" id="TYB32736.1"/>
    </source>
</evidence>
<feature type="binding site" evidence="4">
    <location>
        <position position="208"/>
    </location>
    <ligand>
        <name>Mn(2+)</name>
        <dbReference type="ChEBI" id="CHEBI:29035"/>
        <label>1</label>
    </ligand>
</feature>
<evidence type="ECO:0000256" key="2">
    <source>
        <dbReference type="ARBA" id="ARBA00022723"/>
    </source>
</evidence>
<dbReference type="AlphaFoldDB" id="A0A5D0MIC7"/>
<feature type="binding site" evidence="4">
    <location>
        <position position="206"/>
    </location>
    <ligand>
        <name>Mn(2+)</name>
        <dbReference type="ChEBI" id="CHEBI:29035"/>
        <label>1</label>
    </ligand>
</feature>
<keyword evidence="4" id="KW-0464">Manganese</keyword>
<dbReference type="Gene3D" id="3.40.800.10">
    <property type="entry name" value="Ureohydrolase domain"/>
    <property type="match status" value="1"/>
</dbReference>
<dbReference type="PANTHER" id="PTHR11358:SF26">
    <property type="entry name" value="GUANIDINO ACID HYDROLASE, MITOCHONDRIAL"/>
    <property type="match status" value="1"/>
</dbReference>
<comment type="similarity">
    <text evidence="1">Belongs to the arginase family. Agmatinase subfamily.</text>
</comment>
<protein>
    <submittedName>
        <fullName evidence="5">Agmatinase</fullName>
        <ecNumber evidence="5">3.5.3.11</ecNumber>
    </submittedName>
</protein>
<dbReference type="EMBL" id="VSIV01000276">
    <property type="protein sequence ID" value="TYB32736.1"/>
    <property type="molecule type" value="Genomic_DNA"/>
</dbReference>
<dbReference type="PIRSF" id="PIRSF036979">
    <property type="entry name" value="Arginase"/>
    <property type="match status" value="1"/>
</dbReference>
<sequence length="285" mass="31915">MKTISNCFIGCDKSFENSDLIIFGAPYDGTSSFRPGSRFAPDKIREASYGLETYSPDYNMDIEDLHISDIGNIEFPFGEKNKVFEKIKNCTADFSKMNKKILCLGGEHLITFPIIEVLSRSYDNLKVIHVDAHADMRDTYISEKFSHATVLNNIAELIGQKNIYHYGIRSGTREEFEKIAKYNNLNMKYNKLSEKIGNDPVYLTIDLDVLDTSVLPGTGTPEPGGLTFKELSELLFSFKGFNFIGADVVELAPDYDFTGASSIVAAKVVRNTICTISRYAEIVNI</sequence>
<dbReference type="InterPro" id="IPR005925">
    <property type="entry name" value="Agmatinase-rel"/>
</dbReference>
<proteinExistence type="inferred from homology"/>
<dbReference type="InterPro" id="IPR006035">
    <property type="entry name" value="Ureohydrolase"/>
</dbReference>
<dbReference type="NCBIfam" id="TIGR01230">
    <property type="entry name" value="agmatinase"/>
    <property type="match status" value="1"/>
</dbReference>
<evidence type="ECO:0000313" key="6">
    <source>
        <dbReference type="Proteomes" id="UP000323337"/>
    </source>
</evidence>
<dbReference type="SUPFAM" id="SSF52768">
    <property type="entry name" value="Arginase/deacetylase"/>
    <property type="match status" value="1"/>
</dbReference>
<feature type="binding site" evidence="4">
    <location>
        <position position="133"/>
    </location>
    <ligand>
        <name>Mn(2+)</name>
        <dbReference type="ChEBI" id="CHEBI:29035"/>
        <label>1</label>
    </ligand>
</feature>
<organism evidence="5 6">
    <name type="scientific">Flexistipes sinusarabici</name>
    <dbReference type="NCBI Taxonomy" id="2352"/>
    <lineage>
        <taxon>Bacteria</taxon>
        <taxon>Pseudomonadati</taxon>
        <taxon>Deferribacterota</taxon>
        <taxon>Deferribacteres</taxon>
        <taxon>Deferribacterales</taxon>
        <taxon>Flexistipitaceae</taxon>
        <taxon>Flexistipes</taxon>
    </lineage>
</organism>
<comment type="caution">
    <text evidence="5">The sequence shown here is derived from an EMBL/GenBank/DDBJ whole genome shotgun (WGS) entry which is preliminary data.</text>
</comment>
<feature type="binding site" evidence="4">
    <location>
        <position position="135"/>
    </location>
    <ligand>
        <name>Mn(2+)</name>
        <dbReference type="ChEBI" id="CHEBI:29035"/>
        <label>1</label>
    </ligand>
</feature>
<dbReference type="Pfam" id="PF00491">
    <property type="entry name" value="Arginase"/>
    <property type="match status" value="1"/>
</dbReference>
<evidence type="ECO:0000256" key="4">
    <source>
        <dbReference type="PIRSR" id="PIRSR036979-1"/>
    </source>
</evidence>